<organism evidence="1 2">
    <name type="scientific">Amycolatopsis echigonensis</name>
    <dbReference type="NCBI Taxonomy" id="2576905"/>
    <lineage>
        <taxon>Bacteria</taxon>
        <taxon>Bacillati</taxon>
        <taxon>Actinomycetota</taxon>
        <taxon>Actinomycetes</taxon>
        <taxon>Pseudonocardiales</taxon>
        <taxon>Pseudonocardiaceae</taxon>
        <taxon>Amycolatopsis</taxon>
    </lineage>
</organism>
<protein>
    <submittedName>
        <fullName evidence="1">Uncharacterized protein</fullName>
    </submittedName>
</protein>
<comment type="caution">
    <text evidence="1">The sequence shown here is derived from an EMBL/GenBank/DDBJ whole genome shotgun (WGS) entry which is preliminary data.</text>
</comment>
<evidence type="ECO:0000313" key="1">
    <source>
        <dbReference type="EMBL" id="MBB2506503.1"/>
    </source>
</evidence>
<dbReference type="Proteomes" id="UP000550260">
    <property type="component" value="Unassembled WGS sequence"/>
</dbReference>
<evidence type="ECO:0000313" key="2">
    <source>
        <dbReference type="Proteomes" id="UP000550260"/>
    </source>
</evidence>
<feature type="non-terminal residue" evidence="1">
    <location>
        <position position="1"/>
    </location>
</feature>
<reference evidence="1 2" key="1">
    <citation type="submission" date="2020-08" db="EMBL/GenBank/DDBJ databases">
        <title>Amycolatopsis echigonensis JCM 21831.</title>
        <authorList>
            <person name="Tedsree N."/>
            <person name="Kuncharoen N."/>
            <person name="Likhitwitayawuid K."/>
            <person name="Tanasupawat S."/>
        </authorList>
    </citation>
    <scope>NUCLEOTIDE SEQUENCE [LARGE SCALE GENOMIC DNA]</scope>
    <source>
        <strain evidence="1 2">JCM 21831</strain>
    </source>
</reference>
<accession>A0A8E1WAG4</accession>
<dbReference type="EMBL" id="JACJHR010000210">
    <property type="protein sequence ID" value="MBB2506503.1"/>
    <property type="molecule type" value="Genomic_DNA"/>
</dbReference>
<dbReference type="RefSeq" id="WP_183128004.1">
    <property type="nucleotide sequence ID" value="NZ_JACJHR010000210.1"/>
</dbReference>
<proteinExistence type="predicted"/>
<gene>
    <name evidence="1" type="ORF">H5411_46315</name>
</gene>
<sequence length="179" mass="20125">LALNPRSGLFGPGKSLITRLQRDRATEVIKLAADRMRTMPWAVYRVRRYYSAPASAIRSVDRSLIADRLVVQAALEEISDLVGVQLIKNADITGAPVRRSDRDTFRRLWLRKRSDGVYPAMEEFYATAPAQAVDQTLDSFEAIWTDNTDKLLSYMERRTNAAIAIVRQAIGHRASDTAS</sequence>
<dbReference type="AlphaFoldDB" id="A0A8E1WAG4"/>
<name>A0A8E1WAG4_9PSEU</name>